<reference evidence="17 18" key="1">
    <citation type="submission" date="2024-01" db="EMBL/GenBank/DDBJ databases">
        <title>The genomes of 5 underutilized Papilionoideae crops provide insights into root nodulation and disease resistance.</title>
        <authorList>
            <person name="Yuan L."/>
        </authorList>
    </citation>
    <scope>NUCLEOTIDE SEQUENCE [LARGE SCALE GENOMIC DNA]</scope>
    <source>
        <strain evidence="17">LY-2023</strain>
        <tissue evidence="17">Leaf</tissue>
    </source>
</reference>
<evidence type="ECO:0000256" key="8">
    <source>
        <dbReference type="ARBA" id="ARBA00022837"/>
    </source>
</evidence>
<evidence type="ECO:0000313" key="18">
    <source>
        <dbReference type="Proteomes" id="UP001359559"/>
    </source>
</evidence>
<dbReference type="GO" id="GO:0006979">
    <property type="term" value="P:response to oxidative stress"/>
    <property type="evidence" value="ECO:0007669"/>
    <property type="project" value="InterPro"/>
</dbReference>
<dbReference type="EMBL" id="JAYKXN010000005">
    <property type="protein sequence ID" value="KAK7286597.1"/>
    <property type="molecule type" value="Genomic_DNA"/>
</dbReference>
<keyword evidence="18" id="KW-1185">Reference proteome</keyword>
<name>A0AAN9IUN1_CLITE</name>
<proteinExistence type="inferred from homology"/>
<dbReference type="InterPro" id="IPR010255">
    <property type="entry name" value="Haem_peroxidase_sf"/>
</dbReference>
<evidence type="ECO:0000256" key="12">
    <source>
        <dbReference type="PIRSR" id="PIRSR600823-2"/>
    </source>
</evidence>
<keyword evidence="10 13" id="KW-0408">Iron</keyword>
<accession>A0AAN9IUN1</accession>
<evidence type="ECO:0000256" key="11">
    <source>
        <dbReference type="ARBA" id="ARBA00023324"/>
    </source>
</evidence>
<dbReference type="PANTHER" id="PTHR31517">
    <property type="match status" value="1"/>
</dbReference>
<evidence type="ECO:0000256" key="14">
    <source>
        <dbReference type="RuleBase" id="RU004241"/>
    </source>
</evidence>
<evidence type="ECO:0000256" key="15">
    <source>
        <dbReference type="SAM" id="MobiDB-lite"/>
    </source>
</evidence>
<evidence type="ECO:0000256" key="7">
    <source>
        <dbReference type="ARBA" id="ARBA00022723"/>
    </source>
</evidence>
<feature type="binding site" description="axial binding residue" evidence="13">
    <location>
        <position position="129"/>
    </location>
    <ligand>
        <name>heme b</name>
        <dbReference type="ChEBI" id="CHEBI:60344"/>
    </ligand>
    <ligandPart>
        <name>Fe</name>
        <dbReference type="ChEBI" id="CHEBI:18248"/>
    </ligandPart>
</feature>
<comment type="similarity">
    <text evidence="14">Belongs to the peroxidase family.</text>
</comment>
<dbReference type="Pfam" id="PF00141">
    <property type="entry name" value="peroxidase"/>
    <property type="match status" value="1"/>
</dbReference>
<evidence type="ECO:0000313" key="17">
    <source>
        <dbReference type="EMBL" id="KAK7286597.1"/>
    </source>
</evidence>
<feature type="domain" description="Plant heme peroxidase family profile" evidence="16">
    <location>
        <begin position="9"/>
        <end position="158"/>
    </location>
</feature>
<feature type="binding site" evidence="12">
    <location>
        <position position="99"/>
    </location>
    <ligand>
        <name>substrate</name>
    </ligand>
</feature>
<feature type="binding site" evidence="13">
    <location>
        <position position="130"/>
    </location>
    <ligand>
        <name>Ca(2+)</name>
        <dbReference type="ChEBI" id="CHEBI:29108"/>
        <label>2</label>
    </ligand>
</feature>
<keyword evidence="5" id="KW-0575">Peroxidase</keyword>
<sequence length="158" mass="17070">MHNKFILSLKGCDASILIDSKNNSKAEKDASDSIFLRGFDVIDEIKENVETACPSTVSCADIIPLAARDALGLAGGPRYEVPTGRRDGLRSNSQDVDIPEPDDPVPDIVAFFNQKGFTLTEMVTLFGAHTVGVAHCGFFEDGLRGRDSDPNMDPTLRA</sequence>
<feature type="binding site" evidence="13">
    <location>
        <position position="11"/>
    </location>
    <ligand>
        <name>Ca(2+)</name>
        <dbReference type="ChEBI" id="CHEBI:29108"/>
        <label>1</label>
    </ligand>
</feature>
<keyword evidence="11" id="KW-0376">Hydrogen peroxide</keyword>
<protein>
    <recommendedName>
        <fullName evidence="3">peroxidase</fullName>
        <ecNumber evidence="3">1.11.1.7</ecNumber>
    </recommendedName>
</protein>
<organism evidence="17 18">
    <name type="scientific">Clitoria ternatea</name>
    <name type="common">Butterfly pea</name>
    <dbReference type="NCBI Taxonomy" id="43366"/>
    <lineage>
        <taxon>Eukaryota</taxon>
        <taxon>Viridiplantae</taxon>
        <taxon>Streptophyta</taxon>
        <taxon>Embryophyta</taxon>
        <taxon>Tracheophyta</taxon>
        <taxon>Spermatophyta</taxon>
        <taxon>Magnoliopsida</taxon>
        <taxon>eudicotyledons</taxon>
        <taxon>Gunneridae</taxon>
        <taxon>Pentapetalae</taxon>
        <taxon>rosids</taxon>
        <taxon>fabids</taxon>
        <taxon>Fabales</taxon>
        <taxon>Fabaceae</taxon>
        <taxon>Papilionoideae</taxon>
        <taxon>50 kb inversion clade</taxon>
        <taxon>NPAAA clade</taxon>
        <taxon>indigoferoid/millettioid clade</taxon>
        <taxon>Phaseoleae</taxon>
        <taxon>Clitoria</taxon>
    </lineage>
</organism>
<evidence type="ECO:0000256" key="2">
    <source>
        <dbReference type="ARBA" id="ARBA00002322"/>
    </source>
</evidence>
<dbReference type="GO" id="GO:0046872">
    <property type="term" value="F:metal ion binding"/>
    <property type="evidence" value="ECO:0007669"/>
    <property type="project" value="UniProtKB-KW"/>
</dbReference>
<comment type="function">
    <text evidence="2">Removal of H(2)O(2), oxidation of toxic reductants, biosynthesis and degradation of lignin, suberization, auxin catabolism, response to environmental stresses such as wounding, pathogen attack and oxidative stress. These functions might be dependent on each isozyme/isoform in each plant tissue.</text>
</comment>
<comment type="catalytic activity">
    <reaction evidence="1">
        <text>2 a phenolic donor + H2O2 = 2 a phenolic radical donor + 2 H2O</text>
        <dbReference type="Rhea" id="RHEA:56136"/>
        <dbReference type="ChEBI" id="CHEBI:15377"/>
        <dbReference type="ChEBI" id="CHEBI:16240"/>
        <dbReference type="ChEBI" id="CHEBI:139520"/>
        <dbReference type="ChEBI" id="CHEBI:139521"/>
        <dbReference type="EC" id="1.11.1.7"/>
    </reaction>
</comment>
<evidence type="ECO:0000256" key="6">
    <source>
        <dbReference type="ARBA" id="ARBA00022617"/>
    </source>
</evidence>
<feature type="region of interest" description="Disordered" evidence="15">
    <location>
        <begin position="81"/>
        <end position="100"/>
    </location>
</feature>
<comment type="cofactor">
    <cofactor evidence="13">
        <name>heme b</name>
        <dbReference type="ChEBI" id="CHEBI:60344"/>
    </cofactor>
    <text evidence="13">Binds 1 heme b (iron(II)-protoporphyrin IX) group per subunit.</text>
</comment>
<dbReference type="GO" id="GO:0140825">
    <property type="term" value="F:lactoperoxidase activity"/>
    <property type="evidence" value="ECO:0007669"/>
    <property type="project" value="UniProtKB-EC"/>
</dbReference>
<feature type="binding site" evidence="13">
    <location>
        <position position="13"/>
    </location>
    <ligand>
        <name>Ca(2+)</name>
        <dbReference type="ChEBI" id="CHEBI:29108"/>
        <label>1</label>
    </ligand>
</feature>
<keyword evidence="7 13" id="KW-0479">Metal-binding</keyword>
<evidence type="ECO:0000256" key="9">
    <source>
        <dbReference type="ARBA" id="ARBA00023002"/>
    </source>
</evidence>
<dbReference type="EC" id="1.11.1.7" evidence="3"/>
<keyword evidence="8 13" id="KW-0106">Calcium</keyword>
<evidence type="ECO:0000256" key="3">
    <source>
        <dbReference type="ARBA" id="ARBA00012313"/>
    </source>
</evidence>
<dbReference type="SUPFAM" id="SSF48113">
    <property type="entry name" value="Heme-dependent peroxidases"/>
    <property type="match status" value="1"/>
</dbReference>
<dbReference type="PROSITE" id="PS50873">
    <property type="entry name" value="PEROXIDASE_4"/>
    <property type="match status" value="1"/>
</dbReference>
<evidence type="ECO:0000256" key="10">
    <source>
        <dbReference type="ARBA" id="ARBA00023004"/>
    </source>
</evidence>
<dbReference type="GO" id="GO:0042744">
    <property type="term" value="P:hydrogen peroxide catabolic process"/>
    <property type="evidence" value="ECO:0007669"/>
    <property type="project" value="UniProtKB-KW"/>
</dbReference>
<comment type="caution">
    <text evidence="17">The sequence shown here is derived from an EMBL/GenBank/DDBJ whole genome shotgun (WGS) entry which is preliminary data.</text>
</comment>
<evidence type="ECO:0000259" key="16">
    <source>
        <dbReference type="PROSITE" id="PS50873"/>
    </source>
</evidence>
<feature type="binding site" evidence="13">
    <location>
        <position position="15"/>
    </location>
    <ligand>
        <name>Ca(2+)</name>
        <dbReference type="ChEBI" id="CHEBI:29108"/>
        <label>1</label>
    </ligand>
</feature>
<dbReference type="PRINTS" id="PR00461">
    <property type="entry name" value="PLPEROXIDASE"/>
</dbReference>
<keyword evidence="9" id="KW-0560">Oxidoreductase</keyword>
<dbReference type="PANTHER" id="PTHR31517:SF59">
    <property type="entry name" value="PEROXIDASE"/>
    <property type="match status" value="1"/>
</dbReference>
<feature type="binding site" evidence="13">
    <location>
        <position position="27"/>
    </location>
    <ligand>
        <name>Ca(2+)</name>
        <dbReference type="ChEBI" id="CHEBI:29108"/>
        <label>1</label>
    </ligand>
</feature>
<dbReference type="Proteomes" id="UP001359559">
    <property type="component" value="Unassembled WGS sequence"/>
</dbReference>
<dbReference type="Gene3D" id="1.10.420.10">
    <property type="entry name" value="Peroxidase, domain 2"/>
    <property type="match status" value="1"/>
</dbReference>
<evidence type="ECO:0000256" key="13">
    <source>
        <dbReference type="PIRSR" id="PIRSR600823-3"/>
    </source>
</evidence>
<dbReference type="Gene3D" id="1.10.520.10">
    <property type="match status" value="1"/>
</dbReference>
<comment type="cofactor">
    <cofactor evidence="13">
        <name>Ca(2+)</name>
        <dbReference type="ChEBI" id="CHEBI:29108"/>
    </cofactor>
    <text evidence="13">Binds 2 calcium ions per subunit.</text>
</comment>
<dbReference type="PRINTS" id="PR00458">
    <property type="entry name" value="PEROXIDASE"/>
</dbReference>
<evidence type="ECO:0000256" key="4">
    <source>
        <dbReference type="ARBA" id="ARBA00022525"/>
    </source>
</evidence>
<gene>
    <name evidence="17" type="ORF">RJT34_21704</name>
</gene>
<dbReference type="InterPro" id="IPR002016">
    <property type="entry name" value="Haem_peroxidase"/>
</dbReference>
<dbReference type="InterPro" id="IPR000823">
    <property type="entry name" value="Peroxidase_pln"/>
</dbReference>
<keyword evidence="4" id="KW-0964">Secreted</keyword>
<dbReference type="GO" id="GO:0020037">
    <property type="term" value="F:heme binding"/>
    <property type="evidence" value="ECO:0007669"/>
    <property type="project" value="InterPro"/>
</dbReference>
<keyword evidence="6" id="KW-0349">Heme</keyword>
<dbReference type="AlphaFoldDB" id="A0AAN9IUN1"/>
<evidence type="ECO:0000256" key="5">
    <source>
        <dbReference type="ARBA" id="ARBA00022559"/>
    </source>
</evidence>
<evidence type="ECO:0000256" key="1">
    <source>
        <dbReference type="ARBA" id="ARBA00000189"/>
    </source>
</evidence>